<dbReference type="STRING" id="237561.A0A1D8PMA4"/>
<evidence type="ECO:0000313" key="2">
    <source>
        <dbReference type="EMBL" id="AOW29270.1"/>
    </source>
</evidence>
<protein>
    <submittedName>
        <fullName evidence="2">Uncharacterized protein</fullName>
    </submittedName>
</protein>
<sequence>MLKSSRILLNRSSSSSSLYLNRRLSTLLTTKPIEKLTIEDLSHPSINQQDEIGRLKLIESIQNTSTLSTQNRNELLEFLIPNFSIYFKLPQHTIKQEVLHRLIQLNPGRVHSTFDLYNNHRNEIQDYMIQDVLKRLIHGEKNATIAREDGDDESESIDLNNIIQIVNDYQHLQFDQLLIELFYKLIDNNSNELIVELINSGVLNGEMILKEMVGQVNIKTSSITTKFAFITIFNRLFNNNPQSMDHQVYTIALNLLNFDDSHKELAVSLTSNEILQYVTESKLDEIPEAINLRQTLLEIYGIKQQDNDKALKKYFYYETHVKSNIEQIRFIMVKIFSYLAIKQNKEIWNQVAQSMVNPELTVKTLQLLIIGKSFFNIDSGLSMYNDYIQNVSSQINPETKKSSKGLLTESIILGFLINNDREFASLIFDKAIENQIIKDELEISQIKKIFKIYSDCFIDNEIWENHAQLKMIDVALKYIENIDSIKY</sequence>
<reference evidence="2 3" key="2">
    <citation type="journal article" date="2007" name="Genome Biol.">
        <title>Assembly of the Candida albicans genome into sixteen supercontigs aligned on the eight chromosomes.</title>
        <authorList>
            <person name="van het Hoog M."/>
            <person name="Rast T.J."/>
            <person name="Martchenko M."/>
            <person name="Grindle S."/>
            <person name="Dignard D."/>
            <person name="Hogues H."/>
            <person name="Cuomo C."/>
            <person name="Berriman M."/>
            <person name="Scherer S."/>
            <person name="Magee B.B."/>
            <person name="Whiteway M."/>
            <person name="Chibana H."/>
            <person name="Nantel A."/>
            <person name="Magee P.T."/>
        </authorList>
    </citation>
    <scope>GENOME REANNOTATION</scope>
    <source>
        <strain evidence="3">SC5314 / ATCC MYA-2876</strain>
    </source>
</reference>
<organism evidence="2 3">
    <name type="scientific">Candida albicans (strain SC5314 / ATCC MYA-2876)</name>
    <name type="common">Yeast</name>
    <dbReference type="NCBI Taxonomy" id="237561"/>
    <lineage>
        <taxon>Eukaryota</taxon>
        <taxon>Fungi</taxon>
        <taxon>Dikarya</taxon>
        <taxon>Ascomycota</taxon>
        <taxon>Saccharomycotina</taxon>
        <taxon>Pichiomycetes</taxon>
        <taxon>Debaryomycetaceae</taxon>
        <taxon>Candida/Lodderomyces clade</taxon>
        <taxon>Candida</taxon>
    </lineage>
</organism>
<gene>
    <name evidence="2" type="ordered locus">CAALFM_C405310WA</name>
    <name evidence="1" type="ordered locus">orf19.9355</name>
</gene>
<dbReference type="VEuPathDB" id="FungiDB:C4_05310W_A"/>
<keyword evidence="3" id="KW-1185">Reference proteome</keyword>
<accession>A0A1D8PMA4</accession>
<dbReference type="Proteomes" id="UP000000559">
    <property type="component" value="Chromosome 4"/>
</dbReference>
<dbReference type="OrthoDB" id="4046837at2759"/>
<reference evidence="2 3" key="1">
    <citation type="journal article" date="2004" name="Proc. Natl. Acad. Sci. U.S.A.">
        <title>The diploid genome sequence of Candida albicans.</title>
        <authorList>
            <person name="Jones T."/>
            <person name="Federspiel N.A."/>
            <person name="Chibana H."/>
            <person name="Dungan J."/>
            <person name="Kalman S."/>
            <person name="Magee B.B."/>
            <person name="Newport G."/>
            <person name="Thorstenson Y.R."/>
            <person name="Agabian N."/>
            <person name="Magee P.T."/>
            <person name="Davis R.W."/>
            <person name="Scherer S."/>
        </authorList>
    </citation>
    <scope>NUCLEOTIDE SEQUENCE [LARGE SCALE GENOMIC DNA]</scope>
    <source>
        <strain evidence="3">SC5314 / ATCC MYA-2876</strain>
    </source>
</reference>
<evidence type="ECO:0000313" key="1">
    <source>
        <dbReference type="CGD" id="CAL0000183261"/>
    </source>
</evidence>
<dbReference type="KEGG" id="cal:CAALFM_C405310WA"/>
<evidence type="ECO:0000313" key="3">
    <source>
        <dbReference type="Proteomes" id="UP000000559"/>
    </source>
</evidence>
<dbReference type="FunCoup" id="A0A1D8PMA4">
    <property type="interactions" value="23"/>
</dbReference>
<dbReference type="eggNOG" id="ENOG502QVKH">
    <property type="taxonomic scope" value="Eukaryota"/>
</dbReference>
<dbReference type="AlphaFoldDB" id="A0A1D8PMA4"/>
<dbReference type="CGD" id="CAL0000183261">
    <property type="gene designation" value="orf19.9355"/>
</dbReference>
<dbReference type="EMBL" id="CP017626">
    <property type="protein sequence ID" value="AOW29270.1"/>
    <property type="molecule type" value="Genomic_DNA"/>
</dbReference>
<name>A0A1D8PMA4_CANAL</name>
<reference evidence="2 3" key="3">
    <citation type="journal article" date="2013" name="Genome Biol.">
        <title>Assembly of a phased diploid Candida albicans genome facilitates allele-specific measurements and provides a simple model for repeat and indel structure.</title>
        <authorList>
            <person name="Muzzey D."/>
            <person name="Schwartz K."/>
            <person name="Weissman J.S."/>
            <person name="Sherlock G."/>
        </authorList>
    </citation>
    <scope>NUCLEOTIDE SEQUENCE [LARGE SCALE GENOMIC DNA]</scope>
    <source>
        <strain evidence="3">SC5314 / ATCC MYA-2876</strain>
    </source>
</reference>
<dbReference type="RefSeq" id="XP_711438.2">
    <property type="nucleotide sequence ID" value="XM_706346.2"/>
</dbReference>
<dbReference type="InParanoid" id="A0A1D8PMA4"/>
<proteinExistence type="predicted"/>
<dbReference type="GeneID" id="3646958"/>